<evidence type="ECO:0000256" key="4">
    <source>
        <dbReference type="ARBA" id="ARBA00022729"/>
    </source>
</evidence>
<evidence type="ECO:0000313" key="10">
    <source>
        <dbReference type="Proteomes" id="UP000000379"/>
    </source>
</evidence>
<gene>
    <name evidence="9" type="ordered locus">Trad_0412</name>
</gene>
<proteinExistence type="inferred from homology"/>
<reference evidence="10" key="1">
    <citation type="submission" date="2010-05" db="EMBL/GenBank/DDBJ databases">
        <title>The complete genome of Truepera radiovictris DSM 17093.</title>
        <authorList>
            <consortium name="US DOE Joint Genome Institute (JGI-PGF)"/>
            <person name="Lucas S."/>
            <person name="Copeland A."/>
            <person name="Lapidus A."/>
            <person name="Glavina del Rio T."/>
            <person name="Dalin E."/>
            <person name="Tice H."/>
            <person name="Bruce D."/>
            <person name="Goodwin L."/>
            <person name="Pitluck S."/>
            <person name="Kyrpides N."/>
            <person name="Mavromatis K."/>
            <person name="Ovchinnikova G."/>
            <person name="Munk A.C."/>
            <person name="Detter J.C."/>
            <person name="Han C."/>
            <person name="Tapia R."/>
            <person name="Land M."/>
            <person name="Hauser L."/>
            <person name="Markowitz V."/>
            <person name="Cheng J.-F."/>
            <person name="Hugenholtz P."/>
            <person name="Woyke T."/>
            <person name="Wu D."/>
            <person name="Tindall B."/>
            <person name="Pomrenke H.G."/>
            <person name="Brambilla E."/>
            <person name="Klenk H.-P."/>
            <person name="Eisen J.A."/>
        </authorList>
    </citation>
    <scope>NUCLEOTIDE SEQUENCE [LARGE SCALE GENOMIC DNA]</scope>
    <source>
        <strain evidence="10">DSM 17093 / CIP 108686 / LMG 22925 / RQ-24</strain>
    </source>
</reference>
<keyword evidence="7" id="KW-0472">Membrane</keyword>
<keyword evidence="4 7" id="KW-0732">Signal</keyword>
<evidence type="ECO:0000256" key="1">
    <source>
        <dbReference type="ARBA" id="ARBA00010342"/>
    </source>
</evidence>
<feature type="signal peptide" evidence="7">
    <location>
        <begin position="1"/>
        <end position="19"/>
    </location>
</feature>
<evidence type="ECO:0000259" key="8">
    <source>
        <dbReference type="Pfam" id="PF03918"/>
    </source>
</evidence>
<evidence type="ECO:0000256" key="3">
    <source>
        <dbReference type="ARBA" id="ARBA00022723"/>
    </source>
</evidence>
<dbReference type="EMBL" id="CP002049">
    <property type="protein sequence ID" value="ADI13550.1"/>
    <property type="molecule type" value="Genomic_DNA"/>
</dbReference>
<dbReference type="Gene3D" id="1.10.8.640">
    <property type="entry name" value="Cytochrome C biogenesis protein"/>
    <property type="match status" value="1"/>
</dbReference>
<comment type="similarity">
    <text evidence="1 7">Belongs to the CcmH/CycL/Ccl2/NrfF family.</text>
</comment>
<dbReference type="InterPro" id="IPR005616">
    <property type="entry name" value="CcmH/CycL/Ccl2/NrfF_N"/>
</dbReference>
<comment type="function">
    <text evidence="7">Possible subunit of a heme lyase.</text>
</comment>
<dbReference type="CDD" id="cd16378">
    <property type="entry name" value="CcmH_N"/>
    <property type="match status" value="1"/>
</dbReference>
<reference evidence="9 10" key="2">
    <citation type="journal article" date="2011" name="Stand. Genomic Sci.">
        <title>Complete genome sequence of Truepera radiovictrix type strain (RQ-24).</title>
        <authorList>
            <person name="Ivanova N."/>
            <person name="Rohde C."/>
            <person name="Munk C."/>
            <person name="Nolan M."/>
            <person name="Lucas S."/>
            <person name="Del Rio T.G."/>
            <person name="Tice H."/>
            <person name="Deshpande S."/>
            <person name="Cheng J.F."/>
            <person name="Tapia R."/>
            <person name="Han C."/>
            <person name="Goodwin L."/>
            <person name="Pitluck S."/>
            <person name="Liolios K."/>
            <person name="Mavromatis K."/>
            <person name="Mikhailova N."/>
            <person name="Pati A."/>
            <person name="Chen A."/>
            <person name="Palaniappan K."/>
            <person name="Land M."/>
            <person name="Hauser L."/>
            <person name="Chang Y.J."/>
            <person name="Jeffries C.D."/>
            <person name="Brambilla E."/>
            <person name="Rohde M."/>
            <person name="Goker M."/>
            <person name="Tindall B.J."/>
            <person name="Woyke T."/>
            <person name="Bristow J."/>
            <person name="Eisen J.A."/>
            <person name="Markowitz V."/>
            <person name="Hugenholtz P."/>
            <person name="Kyrpides N.C."/>
            <person name="Klenk H.P."/>
            <person name="Lapidus A."/>
        </authorList>
    </citation>
    <scope>NUCLEOTIDE SEQUENCE [LARGE SCALE GENOMIC DNA]</scope>
    <source>
        <strain evidence="10">DSM 17093 / CIP 108686 / LMG 22925 / RQ-24</strain>
    </source>
</reference>
<feature type="chain" id="PRO_5011021230" description="Cytochrome c-type biogenesis protein" evidence="7">
    <location>
        <begin position="20"/>
        <end position="152"/>
    </location>
</feature>
<evidence type="ECO:0000256" key="5">
    <source>
        <dbReference type="ARBA" id="ARBA00022748"/>
    </source>
</evidence>
<keyword evidence="6 7" id="KW-0408">Iron</keyword>
<feature type="transmembrane region" description="Helical" evidence="7">
    <location>
        <begin position="94"/>
        <end position="115"/>
    </location>
</feature>
<dbReference type="GO" id="GO:0046872">
    <property type="term" value="F:metal ion binding"/>
    <property type="evidence" value="ECO:0007669"/>
    <property type="project" value="UniProtKB-KW"/>
</dbReference>
<name>D7CRR0_TRURR</name>
<dbReference type="PANTHER" id="PTHR47870">
    <property type="entry name" value="CYTOCHROME C-TYPE BIOGENESIS PROTEIN CCMH"/>
    <property type="match status" value="1"/>
</dbReference>
<evidence type="ECO:0000256" key="7">
    <source>
        <dbReference type="RuleBase" id="RU364112"/>
    </source>
</evidence>
<dbReference type="KEGG" id="tra:Trad_0412"/>
<sequence length="152" mass="16795">MRRTLLLILSLLGAAFAQHVELEQEVFAIARELRCPVCRAESAADSNATTSVEFRGIIRELLAEGHSREEILAYFTARYGDWILLEPPRRGIHLVVWVLPILAVLAGVTLLALLVRRWTRAAAAPIEVDAEGLERVQRELTAGPEHAPEGAP</sequence>
<dbReference type="GO" id="GO:0005886">
    <property type="term" value="C:plasma membrane"/>
    <property type="evidence" value="ECO:0007669"/>
    <property type="project" value="TreeGrafter"/>
</dbReference>
<keyword evidence="3 7" id="KW-0479">Metal-binding</keyword>
<dbReference type="InterPro" id="IPR051263">
    <property type="entry name" value="C-type_cytochrome_biogenesis"/>
</dbReference>
<dbReference type="RefSeq" id="WP_013176930.1">
    <property type="nucleotide sequence ID" value="NC_014221.1"/>
</dbReference>
<dbReference type="Pfam" id="PF03918">
    <property type="entry name" value="CcmH"/>
    <property type="match status" value="1"/>
</dbReference>
<evidence type="ECO:0000256" key="6">
    <source>
        <dbReference type="ARBA" id="ARBA00023004"/>
    </source>
</evidence>
<dbReference type="STRING" id="649638.Trad_0412"/>
<keyword evidence="10" id="KW-1185">Reference proteome</keyword>
<dbReference type="InterPro" id="IPR038297">
    <property type="entry name" value="CcmH/CycL/NrfF/Ccl2_sf"/>
</dbReference>
<keyword evidence="7" id="KW-1133">Transmembrane helix</keyword>
<protein>
    <recommendedName>
        <fullName evidence="7">Cytochrome c-type biogenesis protein</fullName>
    </recommendedName>
</protein>
<accession>D7CRR0</accession>
<dbReference type="GO" id="GO:0017004">
    <property type="term" value="P:cytochrome complex assembly"/>
    <property type="evidence" value="ECO:0007669"/>
    <property type="project" value="UniProtKB-KW"/>
</dbReference>
<dbReference type="HOGENOM" id="CLU_107187_2_2_0"/>
<dbReference type="PANTHER" id="PTHR47870:SF1">
    <property type="entry name" value="CYTOCHROME C-TYPE BIOGENESIS PROTEIN CCMH"/>
    <property type="match status" value="1"/>
</dbReference>
<keyword evidence="2 7" id="KW-0349">Heme</keyword>
<feature type="domain" description="CcmH/CycL/Ccl2/NrfF N-terminal" evidence="8">
    <location>
        <begin position="18"/>
        <end position="138"/>
    </location>
</feature>
<evidence type="ECO:0000256" key="2">
    <source>
        <dbReference type="ARBA" id="ARBA00022617"/>
    </source>
</evidence>
<organism evidence="9 10">
    <name type="scientific">Truepera radiovictrix (strain DSM 17093 / CIP 108686 / LMG 22925 / RQ-24)</name>
    <dbReference type="NCBI Taxonomy" id="649638"/>
    <lineage>
        <taxon>Bacteria</taxon>
        <taxon>Thermotogati</taxon>
        <taxon>Deinococcota</taxon>
        <taxon>Deinococci</taxon>
        <taxon>Trueperales</taxon>
        <taxon>Trueperaceae</taxon>
        <taxon>Truepera</taxon>
    </lineage>
</organism>
<dbReference type="eggNOG" id="COG3088">
    <property type="taxonomic scope" value="Bacteria"/>
</dbReference>
<evidence type="ECO:0000313" key="9">
    <source>
        <dbReference type="EMBL" id="ADI13550.1"/>
    </source>
</evidence>
<keyword evidence="5" id="KW-0201">Cytochrome c-type biogenesis</keyword>
<keyword evidence="7" id="KW-0812">Transmembrane</keyword>
<dbReference type="Proteomes" id="UP000000379">
    <property type="component" value="Chromosome"/>
</dbReference>
<dbReference type="AlphaFoldDB" id="D7CRR0"/>
<dbReference type="OrthoDB" id="9804975at2"/>